<protein>
    <submittedName>
        <fullName evidence="1">Uncharacterized protein</fullName>
    </submittedName>
</protein>
<evidence type="ECO:0000313" key="2">
    <source>
        <dbReference type="EMBL" id="EXY76398.1"/>
    </source>
</evidence>
<evidence type="ECO:0000313" key="1">
    <source>
        <dbReference type="EMBL" id="EXY76234.1"/>
    </source>
</evidence>
<dbReference type="EMBL" id="JGCY01000209">
    <property type="protein sequence ID" value="EXY76234.1"/>
    <property type="molecule type" value="Genomic_DNA"/>
</dbReference>
<comment type="caution">
    <text evidence="1">The sequence shown here is derived from an EMBL/GenBank/DDBJ whole genome shotgun (WGS) entry which is preliminary data.</text>
</comment>
<reference evidence="1 3" key="1">
    <citation type="submission" date="2014-02" db="EMBL/GenBank/DDBJ databases">
        <authorList>
            <person name="Sears C."/>
            <person name="Carroll K."/>
            <person name="Sack B.R."/>
            <person name="Qadri F."/>
            <person name="Myers L.L."/>
            <person name="Chung G.-T."/>
            <person name="Escheverria P."/>
            <person name="Fraser C.M."/>
            <person name="Sadzewicz L."/>
            <person name="Shefchek K.A."/>
            <person name="Tallon L."/>
            <person name="Das S.P."/>
            <person name="Daugherty S."/>
            <person name="Mongodin E.F."/>
        </authorList>
    </citation>
    <scope>NUCLEOTIDE SEQUENCE [LARGE SCALE GENOMIC DNA]</scope>
    <source>
        <strain evidence="1">3988T</strain>
        <strain evidence="3">3988T(B)14</strain>
    </source>
</reference>
<name>A0A015SVP6_BACFG</name>
<evidence type="ECO:0000313" key="3">
    <source>
        <dbReference type="Proteomes" id="UP000020529"/>
    </source>
</evidence>
<dbReference type="AlphaFoldDB" id="A0A015SVP6"/>
<proteinExistence type="predicted"/>
<organism evidence="1 3">
    <name type="scientific">Bacteroides fragilis str. 3988T(B)14</name>
    <dbReference type="NCBI Taxonomy" id="1339315"/>
    <lineage>
        <taxon>Bacteria</taxon>
        <taxon>Pseudomonadati</taxon>
        <taxon>Bacteroidota</taxon>
        <taxon>Bacteroidia</taxon>
        <taxon>Bacteroidales</taxon>
        <taxon>Bacteroidaceae</taxon>
        <taxon>Bacteroides</taxon>
    </lineage>
</organism>
<dbReference type="Proteomes" id="UP000020529">
    <property type="component" value="Unassembled WGS sequence"/>
</dbReference>
<dbReference type="RefSeq" id="WP_005836725.1">
    <property type="nucleotide sequence ID" value="NZ_JGCY01000165.1"/>
</dbReference>
<dbReference type="EMBL" id="JGCY01000165">
    <property type="protein sequence ID" value="EXY76398.1"/>
    <property type="molecule type" value="Genomic_DNA"/>
</dbReference>
<dbReference type="PATRIC" id="fig|1339315.3.peg.638"/>
<gene>
    <name evidence="2" type="ORF">M124_4733</name>
    <name evidence="1" type="ORF">M124_4902</name>
</gene>
<accession>A0A015SVP6</accession>
<sequence length="156" mass="17596">MGKYDFIKLGNLLYWHDPDSGLSNGVYQVASIPENIEEDSVILIASDTSEAEVFPSELSPIHTGRSHKEDFLRWKTEREAEGIEFYDHLSKVMDTENDLSVGDMVAFTNDYGVIFGPCEVLAFGNLCNSGRCVYIDSDSYWFPNRPDQLTIIRGAE</sequence>